<dbReference type="AlphaFoldDB" id="A0A316AF25"/>
<gene>
    <name evidence="2" type="ORF">BXY45_101363</name>
</gene>
<evidence type="ECO:0000313" key="2">
    <source>
        <dbReference type="EMBL" id="PWJ56385.1"/>
    </source>
</evidence>
<evidence type="ECO:0000256" key="1">
    <source>
        <dbReference type="SAM" id="MobiDB-lite"/>
    </source>
</evidence>
<accession>A0A316AF25</accession>
<reference evidence="2 3" key="1">
    <citation type="submission" date="2018-03" db="EMBL/GenBank/DDBJ databases">
        <title>Genomic Encyclopedia of Archaeal and Bacterial Type Strains, Phase II (KMG-II): from individual species to whole genera.</title>
        <authorList>
            <person name="Goeker M."/>
        </authorList>
    </citation>
    <scope>NUCLEOTIDE SEQUENCE [LARGE SCALE GENOMIC DNA]</scope>
    <source>
        <strain evidence="2 3">DSM 44889</strain>
    </source>
</reference>
<keyword evidence="3" id="KW-1185">Reference proteome</keyword>
<evidence type="ECO:0000313" key="3">
    <source>
        <dbReference type="Proteomes" id="UP000245469"/>
    </source>
</evidence>
<protein>
    <submittedName>
        <fullName evidence="2">Uncharacterized protein</fullName>
    </submittedName>
</protein>
<name>A0A316AF25_9ACTN</name>
<dbReference type="EMBL" id="QGDQ01000001">
    <property type="protein sequence ID" value="PWJ56385.1"/>
    <property type="molecule type" value="Genomic_DNA"/>
</dbReference>
<sequence>MGRRRPAGFGGQDRAGVGHSQHGPHVTDGAHQQLVHLLVVVEVPVEDPVEGPPGHPQVLSVAHVQQLGVVLLGATVQAPAHRCLPPEVMRLTDVCPARALSGPVSIVLLGNDVFQW</sequence>
<comment type="caution">
    <text evidence="2">The sequence shown here is derived from an EMBL/GenBank/DDBJ whole genome shotgun (WGS) entry which is preliminary data.</text>
</comment>
<proteinExistence type="predicted"/>
<feature type="region of interest" description="Disordered" evidence="1">
    <location>
        <begin position="1"/>
        <end position="27"/>
    </location>
</feature>
<dbReference type="Proteomes" id="UP000245469">
    <property type="component" value="Unassembled WGS sequence"/>
</dbReference>
<organism evidence="2 3">
    <name type="scientific">Quadrisphaera granulorum</name>
    <dbReference type="NCBI Taxonomy" id="317664"/>
    <lineage>
        <taxon>Bacteria</taxon>
        <taxon>Bacillati</taxon>
        <taxon>Actinomycetota</taxon>
        <taxon>Actinomycetes</taxon>
        <taxon>Kineosporiales</taxon>
        <taxon>Kineosporiaceae</taxon>
        <taxon>Quadrisphaera</taxon>
    </lineage>
</organism>